<dbReference type="SUPFAM" id="SSF54001">
    <property type="entry name" value="Cysteine proteinases"/>
    <property type="match status" value="1"/>
</dbReference>
<comment type="caution">
    <text evidence="2">The sequence shown here is derived from an EMBL/GenBank/DDBJ whole genome shotgun (WGS) entry which is preliminary data.</text>
</comment>
<evidence type="ECO:0000313" key="3">
    <source>
        <dbReference type="Proteomes" id="UP000187209"/>
    </source>
</evidence>
<sequence>MYCISKGDFYFSSSDGESDSNIDTPLALESNYGSWYSESTNDKSVGVLNPTIPEEKLSSAEKYVNSQVYKSQEWDYSKPGIIEKSGWLKKQSDNILRNWRWRFFVLKNGKLYYYKNPTDSKFSGVLNFYQVITTLKVHDLPKPTSLSISVNGLSYKMSLKSNNHNEIQDWANYIKKHIDNSYGRVKERVFTNLTEKLWKYERISEDFFKNNATTGDLLLFRSKGLSAKIQRGITGSKYDHVAIILCYSSGKVCLFEATQTCGVDILDWEYFVAIGCHLGVERIAYRKLKMERTEEVMMKLENFIKKANGKSYGLSVKKFLPYYQKAEPGDESDFFCSELIASAYQAIGILPTNFGSNNYLPGIFSEERALLLKNAQLGNEQIIDFDL</sequence>
<dbReference type="InterPro" id="IPR011993">
    <property type="entry name" value="PH-like_dom_sf"/>
</dbReference>
<protein>
    <recommendedName>
        <fullName evidence="1">PH domain-containing protein</fullName>
    </recommendedName>
</protein>
<dbReference type="Gene3D" id="3.90.1720.10">
    <property type="entry name" value="endopeptidase domain like (from Nostoc punctiforme)"/>
    <property type="match status" value="1"/>
</dbReference>
<feature type="domain" description="PH" evidence="1">
    <location>
        <begin position="81"/>
        <end position="179"/>
    </location>
</feature>
<dbReference type="AlphaFoldDB" id="A0A1R2CR34"/>
<reference evidence="2 3" key="1">
    <citation type="submission" date="2016-11" db="EMBL/GenBank/DDBJ databases">
        <title>The macronuclear genome of Stentor coeruleus: a giant cell with tiny introns.</title>
        <authorList>
            <person name="Slabodnick M."/>
            <person name="Ruby J.G."/>
            <person name="Reiff S.B."/>
            <person name="Swart E.C."/>
            <person name="Gosai S."/>
            <person name="Prabakaran S."/>
            <person name="Witkowska E."/>
            <person name="Larue G.E."/>
            <person name="Fisher S."/>
            <person name="Freeman R.M."/>
            <person name="Gunawardena J."/>
            <person name="Chu W."/>
            <person name="Stover N.A."/>
            <person name="Gregory B.D."/>
            <person name="Nowacki M."/>
            <person name="Derisi J."/>
            <person name="Roy S.W."/>
            <person name="Marshall W.F."/>
            <person name="Sood P."/>
        </authorList>
    </citation>
    <scope>NUCLEOTIDE SEQUENCE [LARGE SCALE GENOMIC DNA]</scope>
    <source>
        <strain evidence="2">WM001</strain>
    </source>
</reference>
<dbReference type="SMART" id="SM00233">
    <property type="entry name" value="PH"/>
    <property type="match status" value="1"/>
</dbReference>
<dbReference type="InterPro" id="IPR038765">
    <property type="entry name" value="Papain-like_cys_pep_sf"/>
</dbReference>
<dbReference type="OrthoDB" id="289113at2759"/>
<dbReference type="InterPro" id="IPR001849">
    <property type="entry name" value="PH_domain"/>
</dbReference>
<dbReference type="SUPFAM" id="SSF50729">
    <property type="entry name" value="PH domain-like"/>
    <property type="match status" value="1"/>
</dbReference>
<dbReference type="PROSITE" id="PS50003">
    <property type="entry name" value="PH_DOMAIN"/>
    <property type="match status" value="1"/>
</dbReference>
<accession>A0A1R2CR34</accession>
<gene>
    <name evidence="2" type="ORF">SteCoe_5936</name>
</gene>
<dbReference type="Pfam" id="PF05708">
    <property type="entry name" value="Peptidase_C92"/>
    <property type="match status" value="1"/>
</dbReference>
<evidence type="ECO:0000313" key="2">
    <source>
        <dbReference type="EMBL" id="OMJ91457.1"/>
    </source>
</evidence>
<name>A0A1R2CR34_9CILI</name>
<dbReference type="InterPro" id="IPR024453">
    <property type="entry name" value="Peptidase_C92"/>
</dbReference>
<organism evidence="2 3">
    <name type="scientific">Stentor coeruleus</name>
    <dbReference type="NCBI Taxonomy" id="5963"/>
    <lineage>
        <taxon>Eukaryota</taxon>
        <taxon>Sar</taxon>
        <taxon>Alveolata</taxon>
        <taxon>Ciliophora</taxon>
        <taxon>Postciliodesmatophora</taxon>
        <taxon>Heterotrichea</taxon>
        <taxon>Heterotrichida</taxon>
        <taxon>Stentoridae</taxon>
        <taxon>Stentor</taxon>
    </lineage>
</organism>
<dbReference type="EMBL" id="MPUH01000080">
    <property type="protein sequence ID" value="OMJ91457.1"/>
    <property type="molecule type" value="Genomic_DNA"/>
</dbReference>
<dbReference type="PANTHER" id="PTHR47112:SF1">
    <property type="entry name" value="PX DOMAIN-CONTAINING PROTEIN"/>
    <property type="match status" value="1"/>
</dbReference>
<evidence type="ECO:0000259" key="1">
    <source>
        <dbReference type="PROSITE" id="PS50003"/>
    </source>
</evidence>
<dbReference type="Pfam" id="PF00169">
    <property type="entry name" value="PH"/>
    <property type="match status" value="1"/>
</dbReference>
<keyword evidence="3" id="KW-1185">Reference proteome</keyword>
<dbReference type="PANTHER" id="PTHR47112">
    <property type="entry name" value="PX DOMAIN-CONTAINING PROTEIN"/>
    <property type="match status" value="1"/>
</dbReference>
<proteinExistence type="predicted"/>
<dbReference type="Gene3D" id="2.30.29.30">
    <property type="entry name" value="Pleckstrin-homology domain (PH domain)/Phosphotyrosine-binding domain (PTB)"/>
    <property type="match status" value="1"/>
</dbReference>
<dbReference type="Proteomes" id="UP000187209">
    <property type="component" value="Unassembled WGS sequence"/>
</dbReference>